<feature type="transmembrane region" description="Helical" evidence="4">
    <location>
        <begin position="265"/>
        <end position="283"/>
    </location>
</feature>
<evidence type="ECO:0000256" key="1">
    <source>
        <dbReference type="ARBA" id="ARBA00022692"/>
    </source>
</evidence>
<accession>A0A382LQW2</accession>
<evidence type="ECO:0000256" key="2">
    <source>
        <dbReference type="ARBA" id="ARBA00022989"/>
    </source>
</evidence>
<protein>
    <recommendedName>
        <fullName evidence="5">ABC transmembrane type-1 domain-containing protein</fullName>
    </recommendedName>
</protein>
<dbReference type="PROSITE" id="PS50929">
    <property type="entry name" value="ABC_TM1F"/>
    <property type="match status" value="1"/>
</dbReference>
<keyword evidence="1 4" id="KW-0812">Transmembrane</keyword>
<evidence type="ECO:0000256" key="4">
    <source>
        <dbReference type="SAM" id="Phobius"/>
    </source>
</evidence>
<evidence type="ECO:0000313" key="6">
    <source>
        <dbReference type="EMBL" id="SVC38793.1"/>
    </source>
</evidence>
<feature type="transmembrane region" description="Helical" evidence="4">
    <location>
        <begin position="149"/>
        <end position="174"/>
    </location>
</feature>
<dbReference type="GO" id="GO:0140359">
    <property type="term" value="F:ABC-type transporter activity"/>
    <property type="evidence" value="ECO:0007669"/>
    <property type="project" value="InterPro"/>
</dbReference>
<dbReference type="SUPFAM" id="SSF90123">
    <property type="entry name" value="ABC transporter transmembrane region"/>
    <property type="match status" value="1"/>
</dbReference>
<feature type="non-terminal residue" evidence="6">
    <location>
        <position position="342"/>
    </location>
</feature>
<gene>
    <name evidence="6" type="ORF">METZ01_LOCUS291647</name>
</gene>
<dbReference type="GO" id="GO:0016020">
    <property type="term" value="C:membrane"/>
    <property type="evidence" value="ECO:0007669"/>
    <property type="project" value="InterPro"/>
</dbReference>
<feature type="transmembrane region" description="Helical" evidence="4">
    <location>
        <begin position="21"/>
        <end position="50"/>
    </location>
</feature>
<dbReference type="InterPro" id="IPR036640">
    <property type="entry name" value="ABC1_TM_sf"/>
</dbReference>
<dbReference type="Gene3D" id="1.20.1560.10">
    <property type="entry name" value="ABC transporter type 1, transmembrane domain"/>
    <property type="match status" value="1"/>
</dbReference>
<keyword evidence="3 4" id="KW-0472">Membrane</keyword>
<feature type="transmembrane region" description="Helical" evidence="4">
    <location>
        <begin position="80"/>
        <end position="98"/>
    </location>
</feature>
<sequence>MLFRSVITLFYRLPIRRRNQFYLLLLLMLMGGFAELVSLGLVVPFLAFLVDYEQALQIPFVGQMISIIGFSPIGDMREQLTLLFILAVVIAGIVRFSLHYYITVYIYKAGHYLDVEIYRQILHSSYEEYVKSNSSETIGTINKVDQIVWIMYGVLNMMSSVLISIFIVSILFIIDYKLTMIIFFGVGGIYLFIYLVARNKLNSNSNEVSKTLDLRIKEAQEGLGSIRDVLLDHSQKFFVSQFSKVDLVLRNAQTSNDIIGPSPRFIIETMGLVFIGAFAYYSITPSSNLNFESVIPILGALALGFTRLIPLLQQVYSGVSQLKGAHQLLSDIIDFLGDGVKD</sequence>
<reference evidence="6" key="1">
    <citation type="submission" date="2018-05" db="EMBL/GenBank/DDBJ databases">
        <authorList>
            <person name="Lanie J.A."/>
            <person name="Ng W.-L."/>
            <person name="Kazmierczak K.M."/>
            <person name="Andrzejewski T.M."/>
            <person name="Davidsen T.M."/>
            <person name="Wayne K.J."/>
            <person name="Tettelin H."/>
            <person name="Glass J.I."/>
            <person name="Rusch D."/>
            <person name="Podicherti R."/>
            <person name="Tsui H.-C.T."/>
            <person name="Winkler M.E."/>
        </authorList>
    </citation>
    <scope>NUCLEOTIDE SEQUENCE</scope>
</reference>
<dbReference type="GO" id="GO:0005524">
    <property type="term" value="F:ATP binding"/>
    <property type="evidence" value="ECO:0007669"/>
    <property type="project" value="InterPro"/>
</dbReference>
<evidence type="ECO:0000259" key="5">
    <source>
        <dbReference type="PROSITE" id="PS50929"/>
    </source>
</evidence>
<evidence type="ECO:0000256" key="3">
    <source>
        <dbReference type="ARBA" id="ARBA00023136"/>
    </source>
</evidence>
<feature type="transmembrane region" description="Helical" evidence="4">
    <location>
        <begin position="295"/>
        <end position="312"/>
    </location>
</feature>
<proteinExistence type="predicted"/>
<keyword evidence="2 4" id="KW-1133">Transmembrane helix</keyword>
<feature type="transmembrane region" description="Helical" evidence="4">
    <location>
        <begin position="180"/>
        <end position="197"/>
    </location>
</feature>
<dbReference type="InterPro" id="IPR011527">
    <property type="entry name" value="ABC1_TM_dom"/>
</dbReference>
<dbReference type="AlphaFoldDB" id="A0A382LQW2"/>
<dbReference type="EMBL" id="UINC01088505">
    <property type="protein sequence ID" value="SVC38793.1"/>
    <property type="molecule type" value="Genomic_DNA"/>
</dbReference>
<name>A0A382LQW2_9ZZZZ</name>
<organism evidence="6">
    <name type="scientific">marine metagenome</name>
    <dbReference type="NCBI Taxonomy" id="408172"/>
    <lineage>
        <taxon>unclassified sequences</taxon>
        <taxon>metagenomes</taxon>
        <taxon>ecological metagenomes</taxon>
    </lineage>
</organism>
<feature type="domain" description="ABC transmembrane type-1" evidence="5">
    <location>
        <begin position="23"/>
        <end position="320"/>
    </location>
</feature>